<evidence type="ECO:0000256" key="8">
    <source>
        <dbReference type="ARBA" id="ARBA00023027"/>
    </source>
</evidence>
<dbReference type="InterPro" id="IPR000086">
    <property type="entry name" value="NUDIX_hydrolase_dom"/>
</dbReference>
<dbReference type="PANTHER" id="PTHR42904:SF6">
    <property type="entry name" value="NAD-CAPPED RNA HYDROLASE NUDT12"/>
    <property type="match status" value="1"/>
</dbReference>
<evidence type="ECO:0000259" key="10">
    <source>
        <dbReference type="PROSITE" id="PS51462"/>
    </source>
</evidence>
<dbReference type="Pfam" id="PF09296">
    <property type="entry name" value="NUDIX-like"/>
    <property type="match status" value="1"/>
</dbReference>
<protein>
    <recommendedName>
        <fullName evidence="4">NAD(+) diphosphatase</fullName>
        <ecNumber evidence="4">3.6.1.22</ecNumber>
    </recommendedName>
</protein>
<dbReference type="PROSITE" id="PS51462">
    <property type="entry name" value="NUDIX"/>
    <property type="match status" value="1"/>
</dbReference>
<dbReference type="InterPro" id="IPR020084">
    <property type="entry name" value="NUDIX_hydrolase_CS"/>
</dbReference>
<dbReference type="PROSITE" id="PS00893">
    <property type="entry name" value="NUDIX_BOX"/>
    <property type="match status" value="1"/>
</dbReference>
<dbReference type="Pfam" id="PF00293">
    <property type="entry name" value="NUDIX"/>
    <property type="match status" value="1"/>
</dbReference>
<evidence type="ECO:0000313" key="11">
    <source>
        <dbReference type="EMBL" id="GLR67980.1"/>
    </source>
</evidence>
<dbReference type="RefSeq" id="WP_284258803.1">
    <property type="nucleotide sequence ID" value="NZ_BSOS01000073.1"/>
</dbReference>
<dbReference type="EMBL" id="BSOS01000073">
    <property type="protein sequence ID" value="GLR67980.1"/>
    <property type="molecule type" value="Genomic_DNA"/>
</dbReference>
<comment type="caution">
    <text evidence="11">The sequence shown here is derived from an EMBL/GenBank/DDBJ whole genome shotgun (WGS) entry which is preliminary data.</text>
</comment>
<evidence type="ECO:0000256" key="5">
    <source>
        <dbReference type="ARBA" id="ARBA00022723"/>
    </source>
</evidence>
<dbReference type="CDD" id="cd03429">
    <property type="entry name" value="NUDIX_NADH_pyrophosphatase_Nudt13"/>
    <property type="match status" value="1"/>
</dbReference>
<evidence type="ECO:0000313" key="12">
    <source>
        <dbReference type="Proteomes" id="UP001156641"/>
    </source>
</evidence>
<evidence type="ECO:0000256" key="3">
    <source>
        <dbReference type="ARBA" id="ARBA00009595"/>
    </source>
</evidence>
<dbReference type="Proteomes" id="UP001156641">
    <property type="component" value="Unassembled WGS sequence"/>
</dbReference>
<dbReference type="PANTHER" id="PTHR42904">
    <property type="entry name" value="NUDIX HYDROLASE, NUDC SUBFAMILY"/>
    <property type="match status" value="1"/>
</dbReference>
<feature type="domain" description="Nudix hydrolase" evidence="10">
    <location>
        <begin position="165"/>
        <end position="291"/>
    </location>
</feature>
<dbReference type="InterPro" id="IPR015375">
    <property type="entry name" value="NADH_PPase-like_N"/>
</dbReference>
<keyword evidence="5" id="KW-0479">Metal-binding</keyword>
<gene>
    <name evidence="11" type="ORF">GCM10010909_26610</name>
</gene>
<reference evidence="12" key="1">
    <citation type="journal article" date="2019" name="Int. J. Syst. Evol. Microbiol.">
        <title>The Global Catalogue of Microorganisms (GCM) 10K type strain sequencing project: providing services to taxonomists for standard genome sequencing and annotation.</title>
        <authorList>
            <consortium name="The Broad Institute Genomics Platform"/>
            <consortium name="The Broad Institute Genome Sequencing Center for Infectious Disease"/>
            <person name="Wu L."/>
            <person name="Ma J."/>
        </authorList>
    </citation>
    <scope>NUCLEOTIDE SEQUENCE [LARGE SCALE GENOMIC DNA]</scope>
    <source>
        <strain evidence="12">NBRC 112502</strain>
    </source>
</reference>
<dbReference type="InterPro" id="IPR049734">
    <property type="entry name" value="NudC-like_C"/>
</dbReference>
<keyword evidence="12" id="KW-1185">Reference proteome</keyword>
<evidence type="ECO:0000256" key="7">
    <source>
        <dbReference type="ARBA" id="ARBA00022842"/>
    </source>
</evidence>
<dbReference type="Gene3D" id="3.90.79.20">
    <property type="match status" value="1"/>
</dbReference>
<dbReference type="Pfam" id="PF09297">
    <property type="entry name" value="Zn_ribbon_NUD"/>
    <property type="match status" value="1"/>
</dbReference>
<evidence type="ECO:0000256" key="4">
    <source>
        <dbReference type="ARBA" id="ARBA00012381"/>
    </source>
</evidence>
<keyword evidence="8" id="KW-0520">NAD</keyword>
<keyword evidence="7" id="KW-0460">Magnesium</keyword>
<comment type="cofactor">
    <cofactor evidence="1">
        <name>Mg(2+)</name>
        <dbReference type="ChEBI" id="CHEBI:18420"/>
    </cofactor>
</comment>
<comment type="similarity">
    <text evidence="3">Belongs to the Nudix hydrolase family. NudC subfamily.</text>
</comment>
<evidence type="ECO:0000256" key="1">
    <source>
        <dbReference type="ARBA" id="ARBA00001946"/>
    </source>
</evidence>
<comment type="catalytic activity">
    <reaction evidence="9">
        <text>a 5'-end NAD(+)-phospho-ribonucleoside in mRNA + H2O = a 5'-end phospho-adenosine-phospho-ribonucleoside in mRNA + beta-nicotinamide D-ribonucleotide + 2 H(+)</text>
        <dbReference type="Rhea" id="RHEA:60876"/>
        <dbReference type="Rhea" id="RHEA-COMP:15698"/>
        <dbReference type="Rhea" id="RHEA-COMP:15719"/>
        <dbReference type="ChEBI" id="CHEBI:14649"/>
        <dbReference type="ChEBI" id="CHEBI:15377"/>
        <dbReference type="ChEBI" id="CHEBI:15378"/>
        <dbReference type="ChEBI" id="CHEBI:144029"/>
        <dbReference type="ChEBI" id="CHEBI:144051"/>
    </reaction>
    <physiologicalReaction direction="left-to-right" evidence="9">
        <dbReference type="Rhea" id="RHEA:60877"/>
    </physiologicalReaction>
</comment>
<dbReference type="InterPro" id="IPR050241">
    <property type="entry name" value="NAD-cap_RNA_hydrolase_NudC"/>
</dbReference>
<keyword evidence="6" id="KW-0378">Hydrolase</keyword>
<dbReference type="InterPro" id="IPR015797">
    <property type="entry name" value="NUDIX_hydrolase-like_dom_sf"/>
</dbReference>
<name>A0ABQ6A9E2_9PROT</name>
<dbReference type="InterPro" id="IPR015376">
    <property type="entry name" value="Znr_NADH_PPase"/>
</dbReference>
<sequence length="300" mass="33116">MRQIIPGRPNPYTGGRLDRAGHLRADDAVMHTMRRHQASRYTVFWNGKALITGADIPQAAMTGIPDTEAPWVFLGLQDDTPIFAVDLSAHEDPHTALAEEAGAFVDLRNLTALLPTDDATILATARGMLHWRATHKFCPACGGAMAPTRGGWVLLCTQCGAENFPRSDPAVIMLVVRGDYLLLGQSHKFPVDRNFYSTLAGFVEPGESLEDAVRREVFEEVGVRVGEVAYHSSQPWPFPASLMLGYYAEALTGEIVLEEAEMRDARWFSRADIANRKALGFNLPPQDSIARRLIEDWLAS</sequence>
<evidence type="ECO:0000256" key="2">
    <source>
        <dbReference type="ARBA" id="ARBA00001947"/>
    </source>
</evidence>
<dbReference type="Gene3D" id="3.90.79.10">
    <property type="entry name" value="Nucleoside Triphosphate Pyrophosphohydrolase"/>
    <property type="match status" value="1"/>
</dbReference>
<accession>A0ABQ6A9E2</accession>
<dbReference type="NCBIfam" id="NF001299">
    <property type="entry name" value="PRK00241.1"/>
    <property type="match status" value="1"/>
</dbReference>
<dbReference type="EC" id="3.6.1.22" evidence="4"/>
<proteinExistence type="inferred from homology"/>
<evidence type="ECO:0000256" key="6">
    <source>
        <dbReference type="ARBA" id="ARBA00022801"/>
    </source>
</evidence>
<comment type="cofactor">
    <cofactor evidence="2">
        <name>Zn(2+)</name>
        <dbReference type="ChEBI" id="CHEBI:29105"/>
    </cofactor>
</comment>
<evidence type="ECO:0000256" key="9">
    <source>
        <dbReference type="ARBA" id="ARBA00023679"/>
    </source>
</evidence>
<organism evidence="11 12">
    <name type="scientific">Acidocella aquatica</name>
    <dbReference type="NCBI Taxonomy" id="1922313"/>
    <lineage>
        <taxon>Bacteria</taxon>
        <taxon>Pseudomonadati</taxon>
        <taxon>Pseudomonadota</taxon>
        <taxon>Alphaproteobacteria</taxon>
        <taxon>Acetobacterales</taxon>
        <taxon>Acidocellaceae</taxon>
        <taxon>Acidocella</taxon>
    </lineage>
</organism>
<dbReference type="SUPFAM" id="SSF55811">
    <property type="entry name" value="Nudix"/>
    <property type="match status" value="2"/>
</dbReference>